<comment type="similarity">
    <text evidence="9">Belongs to the carbohydrate kinase PfkB family. Ribokinase subfamily.</text>
</comment>
<evidence type="ECO:0000256" key="6">
    <source>
        <dbReference type="ARBA" id="ARBA00022842"/>
    </source>
</evidence>
<feature type="active site" description="Proton acceptor" evidence="9">
    <location>
        <position position="239"/>
    </location>
</feature>
<evidence type="ECO:0000256" key="4">
    <source>
        <dbReference type="ARBA" id="ARBA00022777"/>
    </source>
</evidence>
<feature type="binding site" evidence="9">
    <location>
        <position position="136"/>
    </location>
    <ligand>
        <name>substrate</name>
    </ligand>
</feature>
<evidence type="ECO:0000256" key="3">
    <source>
        <dbReference type="ARBA" id="ARBA00022741"/>
    </source>
</evidence>
<dbReference type="OrthoDB" id="9775849at2"/>
<dbReference type="PANTHER" id="PTHR10584:SF166">
    <property type="entry name" value="RIBOKINASE"/>
    <property type="match status" value="1"/>
</dbReference>
<evidence type="ECO:0000256" key="2">
    <source>
        <dbReference type="ARBA" id="ARBA00022723"/>
    </source>
</evidence>
<dbReference type="AlphaFoldDB" id="A0A3T0N7V1"/>
<reference evidence="11 12" key="1">
    <citation type="submission" date="2018-10" db="EMBL/GenBank/DDBJ databases">
        <title>Parasedimentitalea marina sp. nov., a psychrophilic bacterium isolated from deep seawater of the New Britain Trench.</title>
        <authorList>
            <person name="Cao J."/>
        </authorList>
    </citation>
    <scope>NUCLEOTIDE SEQUENCE [LARGE SCALE GENOMIC DNA]</scope>
    <source>
        <strain evidence="11 12">W43</strain>
    </source>
</reference>
<comment type="caution">
    <text evidence="9">Lacks conserved residue(s) required for the propagation of feature annotation.</text>
</comment>
<feature type="binding site" evidence="9">
    <location>
        <position position="274"/>
    </location>
    <ligand>
        <name>K(+)</name>
        <dbReference type="ChEBI" id="CHEBI:29103"/>
    </ligand>
</feature>
<feature type="binding site" evidence="9">
    <location>
        <begin position="205"/>
        <end position="210"/>
    </location>
    <ligand>
        <name>ATP</name>
        <dbReference type="ChEBI" id="CHEBI:30616"/>
    </ligand>
</feature>
<dbReference type="InterPro" id="IPR029056">
    <property type="entry name" value="Ribokinase-like"/>
</dbReference>
<dbReference type="InterPro" id="IPR002139">
    <property type="entry name" value="Ribo/fructo_kinase"/>
</dbReference>
<dbReference type="EMBL" id="CP033219">
    <property type="protein sequence ID" value="AZV80055.1"/>
    <property type="molecule type" value="Genomic_DNA"/>
</dbReference>
<feature type="binding site" evidence="9">
    <location>
        <position position="269"/>
    </location>
    <ligand>
        <name>K(+)</name>
        <dbReference type="ChEBI" id="CHEBI:29103"/>
    </ligand>
</feature>
<feature type="binding site" evidence="9">
    <location>
        <position position="239"/>
    </location>
    <ligand>
        <name>substrate</name>
    </ligand>
</feature>
<keyword evidence="2 9" id="KW-0479">Metal-binding</keyword>
<keyword evidence="4 9" id="KW-0418">Kinase</keyword>
<keyword evidence="1 9" id="KW-0808">Transferase</keyword>
<evidence type="ECO:0000313" key="11">
    <source>
        <dbReference type="EMBL" id="AZV80055.1"/>
    </source>
</evidence>
<dbReference type="Pfam" id="PF00294">
    <property type="entry name" value="PfkB"/>
    <property type="match status" value="1"/>
</dbReference>
<dbReference type="GO" id="GO:0004747">
    <property type="term" value="F:ribokinase activity"/>
    <property type="evidence" value="ECO:0007669"/>
    <property type="project" value="UniProtKB-UniRule"/>
</dbReference>
<dbReference type="UniPathway" id="UPA00916">
    <property type="reaction ID" value="UER00889"/>
</dbReference>
<dbReference type="Gene3D" id="3.40.1190.20">
    <property type="match status" value="1"/>
</dbReference>
<comment type="activity regulation">
    <text evidence="9">Activated by a monovalent cation that binds near, but not in, the active site. The most likely occupant of the site in vivo is potassium. Ion binding induces a conformational change that may alter substrate affinity.</text>
</comment>
<feature type="binding site" evidence="9">
    <location>
        <position position="235"/>
    </location>
    <ligand>
        <name>K(+)</name>
        <dbReference type="ChEBI" id="CHEBI:29103"/>
    </ligand>
</feature>
<comment type="subunit">
    <text evidence="9">Homodimer.</text>
</comment>
<comment type="cofactor">
    <cofactor evidence="9">
        <name>Mg(2+)</name>
        <dbReference type="ChEBI" id="CHEBI:18420"/>
    </cofactor>
    <text evidence="9">Requires a divalent cation, most likely magnesium in vivo, as an electrophilic catalyst to aid phosphoryl group transfer. It is the chelate of the metal and the nucleotide that is the actual substrate.</text>
</comment>
<evidence type="ECO:0000259" key="10">
    <source>
        <dbReference type="Pfam" id="PF00294"/>
    </source>
</evidence>
<dbReference type="PANTHER" id="PTHR10584">
    <property type="entry name" value="SUGAR KINASE"/>
    <property type="match status" value="1"/>
</dbReference>
<evidence type="ECO:0000256" key="1">
    <source>
        <dbReference type="ARBA" id="ARBA00022679"/>
    </source>
</evidence>
<dbReference type="CDD" id="cd01174">
    <property type="entry name" value="ribokinase"/>
    <property type="match status" value="1"/>
</dbReference>
<protein>
    <recommendedName>
        <fullName evidence="9">Ribokinase</fullName>
        <shortName evidence="9">RK</shortName>
        <ecNumber evidence="9">2.7.1.15</ecNumber>
    </recommendedName>
</protein>
<organism evidence="11 12">
    <name type="scientific">Parasedimentitalea marina</name>
    <dbReference type="NCBI Taxonomy" id="2483033"/>
    <lineage>
        <taxon>Bacteria</taxon>
        <taxon>Pseudomonadati</taxon>
        <taxon>Pseudomonadota</taxon>
        <taxon>Alphaproteobacteria</taxon>
        <taxon>Rhodobacterales</taxon>
        <taxon>Paracoccaceae</taxon>
        <taxon>Parasedimentitalea</taxon>
    </lineage>
</organism>
<evidence type="ECO:0000256" key="5">
    <source>
        <dbReference type="ARBA" id="ARBA00022840"/>
    </source>
</evidence>
<evidence type="ECO:0000256" key="9">
    <source>
        <dbReference type="HAMAP-Rule" id="MF_01987"/>
    </source>
</evidence>
<feature type="binding site" evidence="9">
    <location>
        <begin position="38"/>
        <end position="42"/>
    </location>
    <ligand>
        <name>substrate</name>
    </ligand>
</feature>
<proteinExistence type="inferred from homology"/>
<keyword evidence="7 9" id="KW-0630">Potassium</keyword>
<feature type="binding site" evidence="9">
    <location>
        <position position="233"/>
    </location>
    <ligand>
        <name>K(+)</name>
        <dbReference type="ChEBI" id="CHEBI:29103"/>
    </ligand>
</feature>
<dbReference type="RefSeq" id="WP_127750639.1">
    <property type="nucleotide sequence ID" value="NZ_CP033219.1"/>
</dbReference>
<dbReference type="Proteomes" id="UP000283063">
    <property type="component" value="Chromosome"/>
</dbReference>
<feature type="binding site" evidence="9">
    <location>
        <position position="272"/>
    </location>
    <ligand>
        <name>K(+)</name>
        <dbReference type="ChEBI" id="CHEBI:29103"/>
    </ligand>
</feature>
<comment type="catalytic activity">
    <reaction evidence="9">
        <text>D-ribose + ATP = D-ribose 5-phosphate + ADP + H(+)</text>
        <dbReference type="Rhea" id="RHEA:13697"/>
        <dbReference type="ChEBI" id="CHEBI:15378"/>
        <dbReference type="ChEBI" id="CHEBI:30616"/>
        <dbReference type="ChEBI" id="CHEBI:47013"/>
        <dbReference type="ChEBI" id="CHEBI:78346"/>
        <dbReference type="ChEBI" id="CHEBI:456216"/>
        <dbReference type="EC" id="2.7.1.15"/>
    </reaction>
</comment>
<dbReference type="EC" id="2.7.1.15" evidence="9"/>
<comment type="pathway">
    <text evidence="9">Carbohydrate metabolism; D-ribose degradation; D-ribose 5-phosphate from beta-D-ribopyranose: step 2/2.</text>
</comment>
<dbReference type="InterPro" id="IPR011611">
    <property type="entry name" value="PfkB_dom"/>
</dbReference>
<dbReference type="KEGG" id="sedi:EBB79_20615"/>
<gene>
    <name evidence="9" type="primary">rbsK</name>
    <name evidence="11" type="ORF">EBB79_20615</name>
</gene>
<accession>A0A3T0N7V1</accession>
<dbReference type="SUPFAM" id="SSF53613">
    <property type="entry name" value="Ribokinase-like"/>
    <property type="match status" value="1"/>
</dbReference>
<keyword evidence="6 9" id="KW-0460">Magnesium</keyword>
<keyword evidence="9" id="KW-0963">Cytoplasm</keyword>
<comment type="subcellular location">
    <subcellularLocation>
        <location evidence="9">Cytoplasm</location>
    </subcellularLocation>
</comment>
<dbReference type="HAMAP" id="MF_01987">
    <property type="entry name" value="Ribokinase"/>
    <property type="match status" value="1"/>
</dbReference>
<keyword evidence="3 9" id="KW-0547">Nucleotide-binding</keyword>
<dbReference type="GO" id="GO:0005524">
    <property type="term" value="F:ATP binding"/>
    <property type="evidence" value="ECO:0007669"/>
    <property type="project" value="UniProtKB-UniRule"/>
</dbReference>
<feature type="binding site" evidence="9">
    <location>
        <begin position="10"/>
        <end position="12"/>
    </location>
    <ligand>
        <name>substrate</name>
    </ligand>
</feature>
<feature type="binding site" evidence="9">
    <location>
        <begin position="238"/>
        <end position="239"/>
    </location>
    <ligand>
        <name>ATP</name>
        <dbReference type="ChEBI" id="CHEBI:30616"/>
    </ligand>
</feature>
<dbReference type="PRINTS" id="PR00990">
    <property type="entry name" value="RIBOKINASE"/>
</dbReference>
<sequence>MAIWNLGSINADMVYALPHLPAPGETLAALDLQQFLGGKGANMSVAAARAGSHVCHIGAVGADGAWAVDRLLEYGVDTRHIAEINTPTGHAIIAVDRQAENQIILFPGANRAVSSEQLGQALTQADSGDILVLQNETNMQPEAAKMGRDLGLRVCYAAAPFDAAAVQAVLPFLDVLFLNEVEAQQLQQATGKTPMELGISDVIITLGAKGARHFNAETGETVDIPAHAVTAVDTTGAGDTFTGYVLSGLDRSLPMPQAMALAARAAALMVTRPGTADVIPDLKEVQEASF</sequence>
<dbReference type="GO" id="GO:0005737">
    <property type="term" value="C:cytoplasm"/>
    <property type="evidence" value="ECO:0007669"/>
    <property type="project" value="UniProtKB-SubCell"/>
</dbReference>
<comment type="function">
    <text evidence="9">Catalyzes the phosphorylation of ribose at O-5 in a reaction requiring ATP and magnesium. The resulting D-ribose-5-phosphate can then be used either for sythesis of nucleotides, histidine, and tryptophan, or as a component of the pentose phosphate pathway.</text>
</comment>
<keyword evidence="12" id="KW-1185">Reference proteome</keyword>
<keyword evidence="5 9" id="KW-0067">ATP-binding</keyword>
<evidence type="ECO:0000256" key="8">
    <source>
        <dbReference type="ARBA" id="ARBA00023277"/>
    </source>
</evidence>
<keyword evidence="8 9" id="KW-0119">Carbohydrate metabolism</keyword>
<feature type="domain" description="Carbohydrate kinase PfkB" evidence="10">
    <location>
        <begin position="6"/>
        <end position="280"/>
    </location>
</feature>
<feature type="binding site" evidence="9">
    <location>
        <position position="179"/>
    </location>
    <ligand>
        <name>ATP</name>
        <dbReference type="ChEBI" id="CHEBI:30616"/>
    </ligand>
</feature>
<dbReference type="GO" id="GO:0046872">
    <property type="term" value="F:metal ion binding"/>
    <property type="evidence" value="ECO:0007669"/>
    <property type="project" value="UniProtKB-KW"/>
</dbReference>
<name>A0A3T0N7V1_9RHOB</name>
<evidence type="ECO:0000313" key="12">
    <source>
        <dbReference type="Proteomes" id="UP000283063"/>
    </source>
</evidence>
<dbReference type="GO" id="GO:0019303">
    <property type="term" value="P:D-ribose catabolic process"/>
    <property type="evidence" value="ECO:0007669"/>
    <property type="project" value="UniProtKB-UniRule"/>
</dbReference>
<dbReference type="InterPro" id="IPR011877">
    <property type="entry name" value="Ribokinase"/>
</dbReference>
<evidence type="ECO:0000256" key="7">
    <source>
        <dbReference type="ARBA" id="ARBA00022958"/>
    </source>
</evidence>